<dbReference type="GO" id="GO:0006043">
    <property type="term" value="P:glucosamine catabolic process"/>
    <property type="evidence" value="ECO:0007669"/>
    <property type="project" value="TreeGrafter"/>
</dbReference>
<dbReference type="SUPFAM" id="SSF100950">
    <property type="entry name" value="NagB/RpiA/CoA transferase-like"/>
    <property type="match status" value="1"/>
</dbReference>
<dbReference type="AlphaFoldDB" id="A0A1R1Y5B8"/>
<dbReference type="PANTHER" id="PTHR11280">
    <property type="entry name" value="GLUCOSAMINE-6-PHOSPHATE ISOMERASE"/>
    <property type="match status" value="1"/>
</dbReference>
<evidence type="ECO:0000256" key="3">
    <source>
        <dbReference type="ARBA" id="ARBA00012680"/>
    </source>
</evidence>
<dbReference type="GO" id="GO:0005975">
    <property type="term" value="P:carbohydrate metabolic process"/>
    <property type="evidence" value="ECO:0007669"/>
    <property type="project" value="InterPro"/>
</dbReference>
<dbReference type="InterPro" id="IPR006148">
    <property type="entry name" value="Glc/Gal-6P_isomerase"/>
</dbReference>
<comment type="similarity">
    <text evidence="2">Belongs to the glucosamine/galactosamine-6-phosphate isomerase family.</text>
</comment>
<dbReference type="EC" id="3.5.99.6" evidence="3"/>
<dbReference type="GO" id="GO:0006046">
    <property type="term" value="P:N-acetylglucosamine catabolic process"/>
    <property type="evidence" value="ECO:0007669"/>
    <property type="project" value="TreeGrafter"/>
</dbReference>
<evidence type="ECO:0000259" key="6">
    <source>
        <dbReference type="Pfam" id="PF01182"/>
    </source>
</evidence>
<proteinExistence type="inferred from homology"/>
<comment type="catalytic activity">
    <reaction evidence="1">
        <text>alpha-D-glucosamine 6-phosphate + H2O = beta-D-fructose 6-phosphate + NH4(+)</text>
        <dbReference type="Rhea" id="RHEA:12172"/>
        <dbReference type="ChEBI" id="CHEBI:15377"/>
        <dbReference type="ChEBI" id="CHEBI:28938"/>
        <dbReference type="ChEBI" id="CHEBI:57634"/>
        <dbReference type="ChEBI" id="CHEBI:75989"/>
        <dbReference type="EC" id="3.5.99.6"/>
    </reaction>
</comment>
<reference evidence="7 8" key="1">
    <citation type="submission" date="2017-01" db="EMBL/GenBank/DDBJ databases">
        <authorList>
            <person name="Mah S.A."/>
            <person name="Swanson W.J."/>
            <person name="Moy G.W."/>
            <person name="Vacquier V.D."/>
        </authorList>
    </citation>
    <scope>NUCLEOTIDE SEQUENCE [LARGE SCALE GENOMIC DNA]</scope>
    <source>
        <strain evidence="7 8">GSMNP</strain>
    </source>
</reference>
<comment type="caution">
    <text evidence="7">The sequence shown here is derived from an EMBL/GenBank/DDBJ whole genome shotgun (WGS) entry which is preliminary data.</text>
</comment>
<feature type="compositionally biased region" description="Low complexity" evidence="5">
    <location>
        <begin position="305"/>
        <end position="320"/>
    </location>
</feature>
<dbReference type="Proteomes" id="UP000187283">
    <property type="component" value="Unassembled WGS sequence"/>
</dbReference>
<evidence type="ECO:0000256" key="1">
    <source>
        <dbReference type="ARBA" id="ARBA00000644"/>
    </source>
</evidence>
<dbReference type="GO" id="GO:0019262">
    <property type="term" value="P:N-acetylneuraminate catabolic process"/>
    <property type="evidence" value="ECO:0007669"/>
    <property type="project" value="TreeGrafter"/>
</dbReference>
<dbReference type="Gene3D" id="3.40.50.1360">
    <property type="match status" value="1"/>
</dbReference>
<dbReference type="GO" id="GO:0016853">
    <property type="term" value="F:isomerase activity"/>
    <property type="evidence" value="ECO:0007669"/>
    <property type="project" value="UniProtKB-KW"/>
</dbReference>
<feature type="region of interest" description="Disordered" evidence="5">
    <location>
        <begin position="430"/>
        <end position="462"/>
    </location>
</feature>
<keyword evidence="4" id="KW-0378">Hydrolase</keyword>
<keyword evidence="7" id="KW-0413">Isomerase</keyword>
<feature type="compositionally biased region" description="Low complexity" evidence="5">
    <location>
        <begin position="365"/>
        <end position="387"/>
    </location>
</feature>
<dbReference type="EMBL" id="LSSN01000881">
    <property type="protein sequence ID" value="OMJ21954.1"/>
    <property type="molecule type" value="Genomic_DNA"/>
</dbReference>
<dbReference type="Pfam" id="PF01182">
    <property type="entry name" value="Glucosamine_iso"/>
    <property type="match status" value="1"/>
</dbReference>
<protein>
    <recommendedName>
        <fullName evidence="3">glucosamine-6-phosphate deaminase</fullName>
        <ecNumber evidence="3">3.5.99.6</ecNumber>
    </recommendedName>
</protein>
<name>A0A1R1Y5B8_9FUNG</name>
<dbReference type="CDD" id="cd01399">
    <property type="entry name" value="GlcN6P_deaminase"/>
    <property type="match status" value="1"/>
</dbReference>
<evidence type="ECO:0000313" key="8">
    <source>
        <dbReference type="Proteomes" id="UP000187283"/>
    </source>
</evidence>
<evidence type="ECO:0000256" key="2">
    <source>
        <dbReference type="ARBA" id="ARBA00005526"/>
    </source>
</evidence>
<dbReference type="OrthoDB" id="5552157at2759"/>
<feature type="compositionally biased region" description="Polar residues" evidence="5">
    <location>
        <begin position="451"/>
        <end position="462"/>
    </location>
</feature>
<dbReference type="InterPro" id="IPR037171">
    <property type="entry name" value="NagB/RpiA_transferase-like"/>
</dbReference>
<dbReference type="GO" id="GO:0004342">
    <property type="term" value="F:glucosamine-6-phosphate deaminase activity"/>
    <property type="evidence" value="ECO:0007669"/>
    <property type="project" value="UniProtKB-EC"/>
</dbReference>
<dbReference type="GO" id="GO:0005737">
    <property type="term" value="C:cytoplasm"/>
    <property type="evidence" value="ECO:0007669"/>
    <property type="project" value="TreeGrafter"/>
</dbReference>
<gene>
    <name evidence="7" type="ORF">AYI70_g3165</name>
</gene>
<dbReference type="STRING" id="133412.A0A1R1Y5B8"/>
<evidence type="ECO:0000256" key="5">
    <source>
        <dbReference type="SAM" id="MobiDB-lite"/>
    </source>
</evidence>
<evidence type="ECO:0000256" key="4">
    <source>
        <dbReference type="ARBA" id="ARBA00022801"/>
    </source>
</evidence>
<dbReference type="NCBIfam" id="TIGR00502">
    <property type="entry name" value="nagB"/>
    <property type="match status" value="1"/>
</dbReference>
<organism evidence="7 8">
    <name type="scientific">Smittium culicis</name>
    <dbReference type="NCBI Taxonomy" id="133412"/>
    <lineage>
        <taxon>Eukaryota</taxon>
        <taxon>Fungi</taxon>
        <taxon>Fungi incertae sedis</taxon>
        <taxon>Zoopagomycota</taxon>
        <taxon>Kickxellomycotina</taxon>
        <taxon>Harpellomycetes</taxon>
        <taxon>Harpellales</taxon>
        <taxon>Legeriomycetaceae</taxon>
        <taxon>Smittium</taxon>
    </lineage>
</organism>
<dbReference type="GO" id="GO:0042802">
    <property type="term" value="F:identical protein binding"/>
    <property type="evidence" value="ECO:0007669"/>
    <property type="project" value="TreeGrafter"/>
</dbReference>
<feature type="compositionally biased region" description="Acidic residues" evidence="5">
    <location>
        <begin position="334"/>
        <end position="344"/>
    </location>
</feature>
<feature type="domain" description="Glucosamine/galactosamine-6-phosphate isomerase" evidence="6">
    <location>
        <begin position="48"/>
        <end position="229"/>
    </location>
</feature>
<dbReference type="PANTHER" id="PTHR11280:SF5">
    <property type="entry name" value="GLUCOSAMINE-6-PHOSPHATE ISOMERASE"/>
    <property type="match status" value="1"/>
</dbReference>
<sequence>MRLIIKDDENQASYYTALYVCKRIIEFSPTAERPFVIGILDEVSLVKVYRYLVSFSKKGFISFEHIVVFISDEFVGLPLDHPASNYTVLHENFFKYINIQPKNIFYLDGLAPNLHLECSQYEDKISKFGGIELILGSVQPDGHLAFNEPGSSIMSKTRIKTLSYETILENASFFGGDVEKVPKLALTIGVKTILDAREVVILITGAQKALTLSKCIDGSVNHMWIVSAIQLHPSSLIVCDEDATLELLVKTVRYCKNTQRVHDELNEFYNIHLNGSISTVSQNKSGPFKHPRLLSVNDQNLEISSNESNQSFPSSDSQLSIPTIPDSTKSNNNSDEETDVEIDQNDPIPPNTMVFIGGHTVPIESNNHTTHTQSSSTSQSQSQTNNNNNLYEYPRMWWEYMDQFSHFYNAHFVNCQNSFEIHSHNFGNSIPFESHNSQPKSPAINDKCPDQSPNSPDNYLDD</sequence>
<feature type="region of interest" description="Disordered" evidence="5">
    <location>
        <begin position="305"/>
        <end position="387"/>
    </location>
</feature>
<keyword evidence="8" id="KW-1185">Reference proteome</keyword>
<dbReference type="InterPro" id="IPR004547">
    <property type="entry name" value="Glucosamine6P_isomerase"/>
</dbReference>
<evidence type="ECO:0000313" key="7">
    <source>
        <dbReference type="EMBL" id="OMJ21954.1"/>
    </source>
</evidence>
<accession>A0A1R1Y5B8</accession>